<dbReference type="EMBL" id="GBHO01024058">
    <property type="protein sequence ID" value="JAG19546.1"/>
    <property type="molecule type" value="Transcribed_RNA"/>
</dbReference>
<feature type="non-terminal residue" evidence="2">
    <location>
        <position position="151"/>
    </location>
</feature>
<protein>
    <submittedName>
        <fullName evidence="2">Uncharacterized protein</fullName>
    </submittedName>
</protein>
<gene>
    <name evidence="2" type="ORF">CM83_23608</name>
</gene>
<evidence type="ECO:0000256" key="1">
    <source>
        <dbReference type="SAM" id="MobiDB-lite"/>
    </source>
</evidence>
<evidence type="ECO:0000313" key="2">
    <source>
        <dbReference type="EMBL" id="JAG19546.1"/>
    </source>
</evidence>
<accession>A0A0A9XIS5</accession>
<sequence length="151" mass="16916">MNVMGSSSKECAVCGGKFIPVRACQLHESFCSVPSPKIKRSRSPSPPSPLIWARRDLSAAPSRGEEEYSDPMNKTFVVMPSNEESPPWKRMKTRQSSSPTPSLEDYSFVEYPYLSPSWYLRRPVPPSPSVERYSPALEDEEALRDNSVDSG</sequence>
<feature type="region of interest" description="Disordered" evidence="1">
    <location>
        <begin position="121"/>
        <end position="151"/>
    </location>
</feature>
<name>A0A0A9XIS5_LYGHE</name>
<organism evidence="2">
    <name type="scientific">Lygus hesperus</name>
    <name type="common">Western plant bug</name>
    <dbReference type="NCBI Taxonomy" id="30085"/>
    <lineage>
        <taxon>Eukaryota</taxon>
        <taxon>Metazoa</taxon>
        <taxon>Ecdysozoa</taxon>
        <taxon>Arthropoda</taxon>
        <taxon>Hexapoda</taxon>
        <taxon>Insecta</taxon>
        <taxon>Pterygota</taxon>
        <taxon>Neoptera</taxon>
        <taxon>Paraneoptera</taxon>
        <taxon>Hemiptera</taxon>
        <taxon>Heteroptera</taxon>
        <taxon>Panheteroptera</taxon>
        <taxon>Cimicomorpha</taxon>
        <taxon>Miridae</taxon>
        <taxon>Mirini</taxon>
        <taxon>Lygus</taxon>
    </lineage>
</organism>
<reference evidence="2" key="1">
    <citation type="journal article" date="2014" name="PLoS ONE">
        <title>Transcriptome-Based Identification of ABC Transporters in the Western Tarnished Plant Bug Lygus hesperus.</title>
        <authorList>
            <person name="Hull J.J."/>
            <person name="Chaney K."/>
            <person name="Geib S.M."/>
            <person name="Fabrick J.A."/>
            <person name="Brent C.S."/>
            <person name="Walsh D."/>
            <person name="Lavine L.C."/>
        </authorList>
    </citation>
    <scope>NUCLEOTIDE SEQUENCE</scope>
</reference>
<feature type="region of interest" description="Disordered" evidence="1">
    <location>
        <begin position="58"/>
        <end position="104"/>
    </location>
</feature>
<dbReference type="AlphaFoldDB" id="A0A0A9XIS5"/>
<reference evidence="2" key="2">
    <citation type="submission" date="2014-07" db="EMBL/GenBank/DDBJ databases">
        <authorList>
            <person name="Hull J."/>
        </authorList>
    </citation>
    <scope>NUCLEOTIDE SEQUENCE</scope>
</reference>
<proteinExistence type="predicted"/>
<feature type="region of interest" description="Disordered" evidence="1">
    <location>
        <begin position="34"/>
        <end position="53"/>
    </location>
</feature>